<feature type="domain" description="C2" evidence="1">
    <location>
        <begin position="8"/>
        <end position="135"/>
    </location>
</feature>
<gene>
    <name evidence="2" type="ORF">PFR001_LOCUS2827</name>
    <name evidence="3" type="ORF">PFR002_LOCUS8988</name>
</gene>
<dbReference type="AlphaFoldDB" id="A0AAV0UVQ2"/>
<organism evidence="3 5">
    <name type="scientific">Peronospora farinosa</name>
    <dbReference type="NCBI Taxonomy" id="134698"/>
    <lineage>
        <taxon>Eukaryota</taxon>
        <taxon>Sar</taxon>
        <taxon>Stramenopiles</taxon>
        <taxon>Oomycota</taxon>
        <taxon>Peronosporomycetes</taxon>
        <taxon>Peronosporales</taxon>
        <taxon>Peronosporaceae</taxon>
        <taxon>Peronospora</taxon>
    </lineage>
</organism>
<dbReference type="EMBL" id="CANTFK010000990">
    <property type="protein sequence ID" value="CAI5739519.1"/>
    <property type="molecule type" value="Genomic_DNA"/>
</dbReference>
<evidence type="ECO:0000313" key="2">
    <source>
        <dbReference type="EMBL" id="CAH0487261.1"/>
    </source>
</evidence>
<feature type="domain" description="C2" evidence="1">
    <location>
        <begin position="156"/>
        <end position="283"/>
    </location>
</feature>
<dbReference type="InterPro" id="IPR000008">
    <property type="entry name" value="C2_dom"/>
</dbReference>
<dbReference type="Proteomes" id="UP001157938">
    <property type="component" value="Unassembled WGS sequence"/>
</dbReference>
<dbReference type="CDD" id="cd00030">
    <property type="entry name" value="C2"/>
    <property type="match status" value="2"/>
</dbReference>
<dbReference type="PANTHER" id="PTHR47052">
    <property type="entry name" value="CONSERVED SERINE PROLINE-RICH PROTEIN (AFU_ORTHOLOGUE AFUA_2G01790)"/>
    <property type="match status" value="1"/>
</dbReference>
<protein>
    <recommendedName>
        <fullName evidence="1">C2 domain-containing protein</fullName>
    </recommendedName>
</protein>
<keyword evidence="4" id="KW-1185">Reference proteome</keyword>
<name>A0AAV0UVQ2_9STRA</name>
<dbReference type="SUPFAM" id="SSF49562">
    <property type="entry name" value="C2 domain (Calcium/lipid-binding domain, CaLB)"/>
    <property type="match status" value="2"/>
</dbReference>
<dbReference type="Pfam" id="PF00168">
    <property type="entry name" value="C2"/>
    <property type="match status" value="2"/>
</dbReference>
<dbReference type="PROSITE" id="PS50004">
    <property type="entry name" value="C2"/>
    <property type="match status" value="2"/>
</dbReference>
<dbReference type="SMART" id="SM00239">
    <property type="entry name" value="C2"/>
    <property type="match status" value="2"/>
</dbReference>
<dbReference type="EMBL" id="CAKLBC010000611">
    <property type="protein sequence ID" value="CAH0487261.1"/>
    <property type="molecule type" value="Genomic_DNA"/>
</dbReference>
<evidence type="ECO:0000313" key="3">
    <source>
        <dbReference type="EMBL" id="CAI5739519.1"/>
    </source>
</evidence>
<reference evidence="2 4" key="1">
    <citation type="submission" date="2021-11" db="EMBL/GenBank/DDBJ databases">
        <authorList>
            <person name="Islam A."/>
            <person name="Islam S."/>
            <person name="Flora M.S."/>
            <person name="Rahman M."/>
            <person name="Ziaur R.M."/>
            <person name="Epstein J.H."/>
            <person name="Hassan M."/>
            <person name="Klassen M."/>
            <person name="Woodard K."/>
            <person name="Webb A."/>
            <person name="Webby R.J."/>
            <person name="El Zowalaty M.E."/>
        </authorList>
    </citation>
    <scope>NUCLEOTIDE SEQUENCE [LARGE SCALE GENOMIC DNA]</scope>
    <source>
        <strain evidence="2">Pf1</strain>
    </source>
</reference>
<dbReference type="PANTHER" id="PTHR47052:SF3">
    <property type="entry name" value="INGRESSION PROTEIN 1"/>
    <property type="match status" value="1"/>
</dbReference>
<dbReference type="Gene3D" id="2.60.40.150">
    <property type="entry name" value="C2 domain"/>
    <property type="match status" value="2"/>
</dbReference>
<comment type="caution">
    <text evidence="3">The sequence shown here is derived from an EMBL/GenBank/DDBJ whole genome shotgun (WGS) entry which is preliminary data.</text>
</comment>
<dbReference type="Proteomes" id="UP001159659">
    <property type="component" value="Unassembled WGS sequence"/>
</dbReference>
<evidence type="ECO:0000313" key="4">
    <source>
        <dbReference type="Proteomes" id="UP001157938"/>
    </source>
</evidence>
<evidence type="ECO:0000313" key="5">
    <source>
        <dbReference type="Proteomes" id="UP001159659"/>
    </source>
</evidence>
<proteinExistence type="predicted"/>
<reference evidence="3" key="2">
    <citation type="submission" date="2022-12" db="EMBL/GenBank/DDBJ databases">
        <authorList>
            <person name="Webb A."/>
        </authorList>
    </citation>
    <scope>NUCLEOTIDE SEQUENCE</scope>
    <source>
        <strain evidence="3">Pf2</strain>
    </source>
</reference>
<evidence type="ECO:0000259" key="1">
    <source>
        <dbReference type="PROSITE" id="PS50004"/>
    </source>
</evidence>
<dbReference type="InterPro" id="IPR035892">
    <property type="entry name" value="C2_domain_sf"/>
</dbReference>
<sequence length="407" mass="45484">MSHYSRSSMSRISISSSVARVSTALRNDAILYMTILSGRDLKNVQILGEQDPYCSVYLTTGGKELEKAAFKTDTHDNGGTNPMWNAKGHILIPDISSDIVRFRIKNNNWGKNTVIGEIALAMRDLSRGRSMEKEFALTPQGYLKVLMYLSMGHENPTSQPRVKFGEYPQHFIPGKTKLYLGLISGSKLRNTQSFGTQDPMCEVYIGPNRTPGAKDLVYKTKTHDNGGKNPRWIEGLTVSVRCIEHDFLVVRVMNDNTIKDTLIGELCLKVEMLIGRTFEDKNYPIEADGTIVGQVRLQLALFNDEIMDEDEVRDCDVDGCSCTLIQPVRATKVGDVLIDGISPEGVQYLEAGTAVHTGCELAGNYVVDKDVYEGDGWHDEINSQRLDKINSQRLDEMDSDEWEGDEL</sequence>
<dbReference type="InterPro" id="IPR052981">
    <property type="entry name" value="Ingression_C2_domain"/>
</dbReference>
<accession>A0AAV0UVQ2</accession>